<protein>
    <submittedName>
        <fullName evidence="1">Uncharacterized protein</fullName>
    </submittedName>
</protein>
<feature type="non-terminal residue" evidence="1">
    <location>
        <position position="25"/>
    </location>
</feature>
<name>A0A382R5X3_9ZZZZ</name>
<proteinExistence type="predicted"/>
<gene>
    <name evidence="1" type="ORF">METZ01_LOCUS345950</name>
</gene>
<evidence type="ECO:0000313" key="1">
    <source>
        <dbReference type="EMBL" id="SVC93096.1"/>
    </source>
</evidence>
<feature type="non-terminal residue" evidence="1">
    <location>
        <position position="1"/>
    </location>
</feature>
<accession>A0A382R5X3</accession>
<organism evidence="1">
    <name type="scientific">marine metagenome</name>
    <dbReference type="NCBI Taxonomy" id="408172"/>
    <lineage>
        <taxon>unclassified sequences</taxon>
        <taxon>metagenomes</taxon>
        <taxon>ecological metagenomes</taxon>
    </lineage>
</organism>
<dbReference type="EMBL" id="UINC01119341">
    <property type="protein sequence ID" value="SVC93096.1"/>
    <property type="molecule type" value="Genomic_DNA"/>
</dbReference>
<dbReference type="AlphaFoldDB" id="A0A382R5X3"/>
<sequence length="25" mass="2963">SIVAYPRALNVLGLQEKCWKRLEKF</sequence>
<reference evidence="1" key="1">
    <citation type="submission" date="2018-05" db="EMBL/GenBank/DDBJ databases">
        <authorList>
            <person name="Lanie J.A."/>
            <person name="Ng W.-L."/>
            <person name="Kazmierczak K.M."/>
            <person name="Andrzejewski T.M."/>
            <person name="Davidsen T.M."/>
            <person name="Wayne K.J."/>
            <person name="Tettelin H."/>
            <person name="Glass J.I."/>
            <person name="Rusch D."/>
            <person name="Podicherti R."/>
            <person name="Tsui H.-C.T."/>
            <person name="Winkler M.E."/>
        </authorList>
    </citation>
    <scope>NUCLEOTIDE SEQUENCE</scope>
</reference>